<comment type="subcellular location">
    <subcellularLocation>
        <location evidence="1">Membrane</location>
        <topology evidence="1">Multi-pass membrane protein</topology>
    </subcellularLocation>
</comment>
<dbReference type="Gene3D" id="1.20.1740.10">
    <property type="entry name" value="Amino acid/polyamine transporter I"/>
    <property type="match status" value="1"/>
</dbReference>
<sequence length="387" mass="40088">MLGAGVFVVFAPASQLAGSYLFIAIAIAGAVAALNARSMRQLAKALPKAGGAYAYARAYLSDSWGFLAGVSFILGKVGSVAAIALAAASYIYPEAKVEVAFASLALMTGINLLGINRTAIGALVLSAPTVALLLLVGISGFQMAPVEQNLSSSLLGILPAAALIFFAFAGYARVATLGPEVKNPSENIPKAITLSLVFVIAIYFLVANALQNQLGMSLQLSVAPIQDYAATVLPWIPSELVIVVAAAACLGSLLSLLAGISRTAEVMAMDRQIPSFIGLRSKRFSSPWVADLLILVIASALLVSGELTWTIGISSFAVLVYYAIANFAAFQQLPAKRSTSRALALFGGVLCLGIGIFVPLESLLIVTLALAVAIALRPGLIKDRQSS</sequence>
<dbReference type="GO" id="GO:0016020">
    <property type="term" value="C:membrane"/>
    <property type="evidence" value="ECO:0007669"/>
    <property type="project" value="UniProtKB-SubCell"/>
</dbReference>
<gene>
    <name evidence="7" type="ORF">UFOPK1537_00704</name>
</gene>
<keyword evidence="3 5" id="KW-1133">Transmembrane helix</keyword>
<feature type="transmembrane region" description="Helical" evidence="5">
    <location>
        <begin position="364"/>
        <end position="381"/>
    </location>
</feature>
<evidence type="ECO:0000256" key="1">
    <source>
        <dbReference type="ARBA" id="ARBA00004141"/>
    </source>
</evidence>
<feature type="transmembrane region" description="Helical" evidence="5">
    <location>
        <begin position="284"/>
        <end position="303"/>
    </location>
</feature>
<feature type="transmembrane region" description="Helical" evidence="5">
    <location>
        <begin position="66"/>
        <end position="91"/>
    </location>
</feature>
<evidence type="ECO:0000256" key="4">
    <source>
        <dbReference type="ARBA" id="ARBA00023136"/>
    </source>
</evidence>
<dbReference type="EMBL" id="CAEZSX010000113">
    <property type="protein sequence ID" value="CAB4557537.1"/>
    <property type="molecule type" value="Genomic_DNA"/>
</dbReference>
<organism evidence="7">
    <name type="scientific">freshwater metagenome</name>
    <dbReference type="NCBI Taxonomy" id="449393"/>
    <lineage>
        <taxon>unclassified sequences</taxon>
        <taxon>metagenomes</taxon>
        <taxon>ecological metagenomes</taxon>
    </lineage>
</organism>
<keyword evidence="2 5" id="KW-0812">Transmembrane</keyword>
<feature type="transmembrane region" description="Helical" evidence="5">
    <location>
        <begin position="97"/>
        <end position="115"/>
    </location>
</feature>
<keyword evidence="4 5" id="KW-0472">Membrane</keyword>
<feature type="transmembrane region" description="Helical" evidence="5">
    <location>
        <begin position="309"/>
        <end position="330"/>
    </location>
</feature>
<evidence type="ECO:0000256" key="5">
    <source>
        <dbReference type="SAM" id="Phobius"/>
    </source>
</evidence>
<dbReference type="PANTHER" id="PTHR42770:SF7">
    <property type="entry name" value="MEMBRANE PROTEIN"/>
    <property type="match status" value="1"/>
</dbReference>
<feature type="transmembrane region" description="Helical" evidence="5">
    <location>
        <begin position="342"/>
        <end position="358"/>
    </location>
</feature>
<evidence type="ECO:0000256" key="3">
    <source>
        <dbReference type="ARBA" id="ARBA00022989"/>
    </source>
</evidence>
<feature type="transmembrane region" description="Helical" evidence="5">
    <location>
        <begin position="122"/>
        <end position="144"/>
    </location>
</feature>
<feature type="transmembrane region" description="Helical" evidence="5">
    <location>
        <begin position="240"/>
        <end position="263"/>
    </location>
</feature>
<dbReference type="AlphaFoldDB" id="A0A6J6D172"/>
<dbReference type="InterPro" id="IPR050367">
    <property type="entry name" value="APC_superfamily"/>
</dbReference>
<evidence type="ECO:0000256" key="2">
    <source>
        <dbReference type="ARBA" id="ARBA00022692"/>
    </source>
</evidence>
<reference evidence="7" key="1">
    <citation type="submission" date="2020-05" db="EMBL/GenBank/DDBJ databases">
        <authorList>
            <person name="Chiriac C."/>
            <person name="Salcher M."/>
            <person name="Ghai R."/>
            <person name="Kavagutti S V."/>
        </authorList>
    </citation>
    <scope>NUCLEOTIDE SEQUENCE</scope>
</reference>
<feature type="domain" description="Amino acid permease/ SLC12A" evidence="6">
    <location>
        <begin position="2"/>
        <end position="372"/>
    </location>
</feature>
<dbReference type="Pfam" id="PF00324">
    <property type="entry name" value="AA_permease"/>
    <property type="match status" value="1"/>
</dbReference>
<feature type="transmembrane region" description="Helical" evidence="5">
    <location>
        <begin position="150"/>
        <end position="171"/>
    </location>
</feature>
<feature type="transmembrane region" description="Helical" evidence="5">
    <location>
        <begin position="191"/>
        <end position="210"/>
    </location>
</feature>
<evidence type="ECO:0000259" key="6">
    <source>
        <dbReference type="Pfam" id="PF00324"/>
    </source>
</evidence>
<dbReference type="GO" id="GO:0055085">
    <property type="term" value="P:transmembrane transport"/>
    <property type="evidence" value="ECO:0007669"/>
    <property type="project" value="InterPro"/>
</dbReference>
<feature type="transmembrane region" description="Helical" evidence="5">
    <location>
        <begin position="6"/>
        <end position="34"/>
    </location>
</feature>
<accession>A0A6J6D172</accession>
<dbReference type="InterPro" id="IPR004841">
    <property type="entry name" value="AA-permease/SLC12A_dom"/>
</dbReference>
<proteinExistence type="predicted"/>
<dbReference type="PIRSF" id="PIRSF006060">
    <property type="entry name" value="AA_transporter"/>
    <property type="match status" value="1"/>
</dbReference>
<name>A0A6J6D172_9ZZZZ</name>
<dbReference type="PANTHER" id="PTHR42770">
    <property type="entry name" value="AMINO ACID TRANSPORTER-RELATED"/>
    <property type="match status" value="1"/>
</dbReference>
<protein>
    <submittedName>
        <fullName evidence="7">Unannotated protein</fullName>
    </submittedName>
</protein>
<evidence type="ECO:0000313" key="7">
    <source>
        <dbReference type="EMBL" id="CAB4557537.1"/>
    </source>
</evidence>